<evidence type="ECO:0000313" key="2">
    <source>
        <dbReference type="Proteomes" id="UP000799424"/>
    </source>
</evidence>
<evidence type="ECO:0000313" key="1">
    <source>
        <dbReference type="EMBL" id="KAF2831150.1"/>
    </source>
</evidence>
<keyword evidence="2" id="KW-1185">Reference proteome</keyword>
<dbReference type="Proteomes" id="UP000799424">
    <property type="component" value="Unassembled WGS sequence"/>
</dbReference>
<sequence length="97" mass="10911">MPSSANAGLSLRSPDHLAHISITNSLASLFLRLPPELRNRIYELCFGGLRIEYDKQYRSQPRSEKKGLSGSIWAWKNPRILCSSFVLVSLNLSTVVH</sequence>
<protein>
    <submittedName>
        <fullName evidence="1">Uncharacterized protein</fullName>
    </submittedName>
</protein>
<gene>
    <name evidence="1" type="ORF">CC86DRAFT_135364</name>
</gene>
<organism evidence="1 2">
    <name type="scientific">Ophiobolus disseminans</name>
    <dbReference type="NCBI Taxonomy" id="1469910"/>
    <lineage>
        <taxon>Eukaryota</taxon>
        <taxon>Fungi</taxon>
        <taxon>Dikarya</taxon>
        <taxon>Ascomycota</taxon>
        <taxon>Pezizomycotina</taxon>
        <taxon>Dothideomycetes</taxon>
        <taxon>Pleosporomycetidae</taxon>
        <taxon>Pleosporales</taxon>
        <taxon>Pleosporineae</taxon>
        <taxon>Phaeosphaeriaceae</taxon>
        <taxon>Ophiobolus</taxon>
    </lineage>
</organism>
<proteinExistence type="predicted"/>
<dbReference type="EMBL" id="MU006218">
    <property type="protein sequence ID" value="KAF2831150.1"/>
    <property type="molecule type" value="Genomic_DNA"/>
</dbReference>
<name>A0A6A7ACW0_9PLEO</name>
<dbReference type="OrthoDB" id="3645052at2759"/>
<accession>A0A6A7ACW0</accession>
<reference evidence="1" key="1">
    <citation type="journal article" date="2020" name="Stud. Mycol.">
        <title>101 Dothideomycetes genomes: a test case for predicting lifestyles and emergence of pathogens.</title>
        <authorList>
            <person name="Haridas S."/>
            <person name="Albert R."/>
            <person name="Binder M."/>
            <person name="Bloem J."/>
            <person name="Labutti K."/>
            <person name="Salamov A."/>
            <person name="Andreopoulos B."/>
            <person name="Baker S."/>
            <person name="Barry K."/>
            <person name="Bills G."/>
            <person name="Bluhm B."/>
            <person name="Cannon C."/>
            <person name="Castanera R."/>
            <person name="Culley D."/>
            <person name="Daum C."/>
            <person name="Ezra D."/>
            <person name="Gonzalez J."/>
            <person name="Henrissat B."/>
            <person name="Kuo A."/>
            <person name="Liang C."/>
            <person name="Lipzen A."/>
            <person name="Lutzoni F."/>
            <person name="Magnuson J."/>
            <person name="Mondo S."/>
            <person name="Nolan M."/>
            <person name="Ohm R."/>
            <person name="Pangilinan J."/>
            <person name="Park H.-J."/>
            <person name="Ramirez L."/>
            <person name="Alfaro M."/>
            <person name="Sun H."/>
            <person name="Tritt A."/>
            <person name="Yoshinaga Y."/>
            <person name="Zwiers L.-H."/>
            <person name="Turgeon B."/>
            <person name="Goodwin S."/>
            <person name="Spatafora J."/>
            <person name="Crous P."/>
            <person name="Grigoriev I."/>
        </authorList>
    </citation>
    <scope>NUCLEOTIDE SEQUENCE</scope>
    <source>
        <strain evidence="1">CBS 113818</strain>
    </source>
</reference>
<dbReference type="AlphaFoldDB" id="A0A6A7ACW0"/>